<proteinExistence type="predicted"/>
<dbReference type="OrthoDB" id="693219at2759"/>
<accession>A0A368QJR6</accession>
<protein>
    <recommendedName>
        <fullName evidence="2">Reverse transcriptase zinc-binding domain-containing protein</fullName>
    </recommendedName>
</protein>
<reference evidence="1" key="2">
    <citation type="submission" date="2015-07" db="EMBL/GenBank/DDBJ databases">
        <authorList>
            <person name="Noorani M."/>
        </authorList>
    </citation>
    <scope>NUCLEOTIDE SEQUENCE</scope>
    <source>
        <strain evidence="1">Yugu1</strain>
    </source>
</reference>
<name>A0A368QJR6_SETIT</name>
<evidence type="ECO:0000313" key="1">
    <source>
        <dbReference type="EMBL" id="RCV18209.1"/>
    </source>
</evidence>
<evidence type="ECO:0008006" key="2">
    <source>
        <dbReference type="Google" id="ProtNLM"/>
    </source>
</evidence>
<reference evidence="1" key="1">
    <citation type="journal article" date="2012" name="Nat. Biotechnol.">
        <title>Reference genome sequence of the model plant Setaria.</title>
        <authorList>
            <person name="Bennetzen J.L."/>
            <person name="Schmutz J."/>
            <person name="Wang H."/>
            <person name="Percifield R."/>
            <person name="Hawkins J."/>
            <person name="Pontaroli A.C."/>
            <person name="Estep M."/>
            <person name="Feng L."/>
            <person name="Vaughn J.N."/>
            <person name="Grimwood J."/>
            <person name="Jenkins J."/>
            <person name="Barry K."/>
            <person name="Lindquist E."/>
            <person name="Hellsten U."/>
            <person name="Deshpande S."/>
            <person name="Wang X."/>
            <person name="Wu X."/>
            <person name="Mitros T."/>
            <person name="Triplett J."/>
            <person name="Yang X."/>
            <person name="Ye C.Y."/>
            <person name="Mauro-Herrera M."/>
            <person name="Wang L."/>
            <person name="Li P."/>
            <person name="Sharma M."/>
            <person name="Sharma R."/>
            <person name="Ronald P.C."/>
            <person name="Panaud O."/>
            <person name="Kellogg E.A."/>
            <person name="Brutnell T.P."/>
            <person name="Doust A.N."/>
            <person name="Tuskan G.A."/>
            <person name="Rokhsar D."/>
            <person name="Devos K.M."/>
        </authorList>
    </citation>
    <scope>NUCLEOTIDE SEQUENCE [LARGE SCALE GENOMIC DNA]</scope>
    <source>
        <strain evidence="1">Yugu1</strain>
    </source>
</reference>
<feature type="non-terminal residue" evidence="1">
    <location>
        <position position="1"/>
    </location>
</feature>
<gene>
    <name evidence="1" type="ORF">SETIT_3G281400v2</name>
</gene>
<dbReference type="EMBL" id="CM003530">
    <property type="protein sequence ID" value="RCV18209.1"/>
    <property type="molecule type" value="Genomic_DNA"/>
</dbReference>
<dbReference type="AlphaFoldDB" id="A0A368QJR6"/>
<sequence>CPGVLETADHIFSQCPNAANVWQLIGITVQANDYKYPWILGKELSLPSHVHLDVIMMVLWQIWKARNALIFYGKPSSAHEVVRRVIKDFEAWKFRYRKHLTQILCWRDYLMARL</sequence>
<organism evidence="1">
    <name type="scientific">Setaria italica</name>
    <name type="common">Foxtail millet</name>
    <name type="synonym">Panicum italicum</name>
    <dbReference type="NCBI Taxonomy" id="4555"/>
    <lineage>
        <taxon>Eukaryota</taxon>
        <taxon>Viridiplantae</taxon>
        <taxon>Streptophyta</taxon>
        <taxon>Embryophyta</taxon>
        <taxon>Tracheophyta</taxon>
        <taxon>Spermatophyta</taxon>
        <taxon>Magnoliopsida</taxon>
        <taxon>Liliopsida</taxon>
        <taxon>Poales</taxon>
        <taxon>Poaceae</taxon>
        <taxon>PACMAD clade</taxon>
        <taxon>Panicoideae</taxon>
        <taxon>Panicodae</taxon>
        <taxon>Paniceae</taxon>
        <taxon>Cenchrinae</taxon>
        <taxon>Setaria</taxon>
    </lineage>
</organism>